<dbReference type="GO" id="GO:0006085">
    <property type="term" value="P:acetyl-CoA biosynthetic process"/>
    <property type="evidence" value="ECO:0007669"/>
    <property type="project" value="TreeGrafter"/>
</dbReference>
<dbReference type="PANTHER" id="PTHR24095">
    <property type="entry name" value="ACETYL-COENZYME A SYNTHETASE"/>
    <property type="match status" value="1"/>
</dbReference>
<keyword evidence="2" id="KW-1185">Reference proteome</keyword>
<dbReference type="Pfam" id="PF13193">
    <property type="entry name" value="AMP-binding_C"/>
    <property type="match status" value="1"/>
</dbReference>
<dbReference type="PANTHER" id="PTHR24095:SF244">
    <property type="entry name" value="ACETYL-COENZYME A SYNTHETASE"/>
    <property type="match status" value="1"/>
</dbReference>
<dbReference type="InterPro" id="IPR025110">
    <property type="entry name" value="AMP-bd_C"/>
</dbReference>
<evidence type="ECO:0000313" key="2">
    <source>
        <dbReference type="Proteomes" id="UP000887563"/>
    </source>
</evidence>
<evidence type="ECO:0000259" key="1">
    <source>
        <dbReference type="Pfam" id="PF13193"/>
    </source>
</evidence>
<organism evidence="2 3">
    <name type="scientific">Meloidogyne incognita</name>
    <name type="common">Southern root-knot nematode worm</name>
    <name type="synonym">Oxyuris incognita</name>
    <dbReference type="NCBI Taxonomy" id="6306"/>
    <lineage>
        <taxon>Eukaryota</taxon>
        <taxon>Metazoa</taxon>
        <taxon>Ecdysozoa</taxon>
        <taxon>Nematoda</taxon>
        <taxon>Chromadorea</taxon>
        <taxon>Rhabditida</taxon>
        <taxon>Tylenchina</taxon>
        <taxon>Tylenchomorpha</taxon>
        <taxon>Tylenchoidea</taxon>
        <taxon>Meloidogynidae</taxon>
        <taxon>Meloidogyninae</taxon>
        <taxon>Meloidogyne</taxon>
        <taxon>Meloidogyne incognita group</taxon>
    </lineage>
</organism>
<dbReference type="InterPro" id="IPR045851">
    <property type="entry name" value="AMP-bd_C_sf"/>
</dbReference>
<dbReference type="GO" id="GO:0003987">
    <property type="term" value="F:acetate-CoA ligase activity"/>
    <property type="evidence" value="ECO:0007669"/>
    <property type="project" value="TreeGrafter"/>
</dbReference>
<dbReference type="SUPFAM" id="SSF56801">
    <property type="entry name" value="Acetyl-CoA synthetase-like"/>
    <property type="match status" value="1"/>
</dbReference>
<name>A0A914LCW8_MELIC</name>
<sequence length="188" mass="20969">MVERRRGEECSKKSFLQNSLCGHVYAELDIYRLAILGGKSCLKEIPSIQNTLYYKVSGHLLSTSEIESALALHPNVVEAAVVSAPHPIKGHFPYAFVVLSNDKRLTEELVKEIKCVVRDKIGAIAIPDIIQQANGLPKTRSGKITRRILRKIAEGDKQADLGDISTLVDETIIEHLWENRLKEIRTTG</sequence>
<evidence type="ECO:0000313" key="3">
    <source>
        <dbReference type="WBParaSite" id="Minc3s00425g12101"/>
    </source>
</evidence>
<feature type="domain" description="AMP-binding enzyme C-terminal" evidence="1">
    <location>
        <begin position="65"/>
        <end position="143"/>
    </location>
</feature>
<proteinExistence type="predicted"/>
<dbReference type="Proteomes" id="UP000887563">
    <property type="component" value="Unplaced"/>
</dbReference>
<dbReference type="AlphaFoldDB" id="A0A914LCW8"/>
<reference evidence="3" key="1">
    <citation type="submission" date="2022-11" db="UniProtKB">
        <authorList>
            <consortium name="WormBaseParasite"/>
        </authorList>
    </citation>
    <scope>IDENTIFICATION</scope>
</reference>
<dbReference type="WBParaSite" id="Minc3s00425g12101">
    <property type="protein sequence ID" value="Minc3s00425g12101"/>
    <property type="gene ID" value="Minc3s00425g12101"/>
</dbReference>
<protein>
    <submittedName>
        <fullName evidence="3">AMP-binding enzyme C-terminal domain-containing protein</fullName>
    </submittedName>
</protein>
<accession>A0A914LCW8</accession>
<dbReference type="Gene3D" id="3.30.300.30">
    <property type="match status" value="1"/>
</dbReference>